<feature type="compositionally biased region" description="Basic and acidic residues" evidence="1">
    <location>
        <begin position="75"/>
        <end position="85"/>
    </location>
</feature>
<dbReference type="EMBL" id="VSRR010005149">
    <property type="protein sequence ID" value="MPC41683.1"/>
    <property type="molecule type" value="Genomic_DNA"/>
</dbReference>
<evidence type="ECO:0000256" key="1">
    <source>
        <dbReference type="SAM" id="MobiDB-lite"/>
    </source>
</evidence>
<evidence type="ECO:0000313" key="2">
    <source>
        <dbReference type="EMBL" id="MPC41683.1"/>
    </source>
</evidence>
<feature type="compositionally biased region" description="Basic and acidic residues" evidence="1">
    <location>
        <begin position="37"/>
        <end position="58"/>
    </location>
</feature>
<feature type="region of interest" description="Disordered" evidence="1">
    <location>
        <begin position="36"/>
        <end position="85"/>
    </location>
</feature>
<keyword evidence="3" id="KW-1185">Reference proteome</keyword>
<comment type="caution">
    <text evidence="2">The sequence shown here is derived from an EMBL/GenBank/DDBJ whole genome shotgun (WGS) entry which is preliminary data.</text>
</comment>
<name>A0A5B7F9C8_PORTR</name>
<dbReference type="Proteomes" id="UP000324222">
    <property type="component" value="Unassembled WGS sequence"/>
</dbReference>
<dbReference type="AlphaFoldDB" id="A0A5B7F9C8"/>
<reference evidence="2 3" key="1">
    <citation type="submission" date="2019-05" db="EMBL/GenBank/DDBJ databases">
        <title>Another draft genome of Portunus trituberculatus and its Hox gene families provides insights of decapod evolution.</title>
        <authorList>
            <person name="Jeong J.-H."/>
            <person name="Song I."/>
            <person name="Kim S."/>
            <person name="Choi T."/>
            <person name="Kim D."/>
            <person name="Ryu S."/>
            <person name="Kim W."/>
        </authorList>
    </citation>
    <scope>NUCLEOTIDE SEQUENCE [LARGE SCALE GENOMIC DNA]</scope>
    <source>
        <tissue evidence="2">Muscle</tissue>
    </source>
</reference>
<organism evidence="2 3">
    <name type="scientific">Portunus trituberculatus</name>
    <name type="common">Swimming crab</name>
    <name type="synonym">Neptunus trituberculatus</name>
    <dbReference type="NCBI Taxonomy" id="210409"/>
    <lineage>
        <taxon>Eukaryota</taxon>
        <taxon>Metazoa</taxon>
        <taxon>Ecdysozoa</taxon>
        <taxon>Arthropoda</taxon>
        <taxon>Crustacea</taxon>
        <taxon>Multicrustacea</taxon>
        <taxon>Malacostraca</taxon>
        <taxon>Eumalacostraca</taxon>
        <taxon>Eucarida</taxon>
        <taxon>Decapoda</taxon>
        <taxon>Pleocyemata</taxon>
        <taxon>Brachyura</taxon>
        <taxon>Eubrachyura</taxon>
        <taxon>Portunoidea</taxon>
        <taxon>Portunidae</taxon>
        <taxon>Portuninae</taxon>
        <taxon>Portunus</taxon>
    </lineage>
</organism>
<protein>
    <submittedName>
        <fullName evidence="2">Uncharacterized protein</fullName>
    </submittedName>
</protein>
<accession>A0A5B7F9C8</accession>
<evidence type="ECO:0000313" key="3">
    <source>
        <dbReference type="Proteomes" id="UP000324222"/>
    </source>
</evidence>
<sequence>MLHHLLKIMEDSKVEDLFTRMISEGRGMQKFMMNIEASKDGDLREKKERKKDCDHDGNGNDDDGDNDDKDDNDDSLERRNTDEIS</sequence>
<feature type="compositionally biased region" description="Acidic residues" evidence="1">
    <location>
        <begin position="59"/>
        <end position="74"/>
    </location>
</feature>
<proteinExistence type="predicted"/>
<gene>
    <name evidence="2" type="ORF">E2C01_035283</name>
</gene>